<reference evidence="9 10" key="2">
    <citation type="journal article" date="2017" name="Front. Plant Sci.">
        <title>Gene Classification and Mining of Molecular Markers Useful in Red Clover (Trifolium pratense) Breeding.</title>
        <authorList>
            <person name="Istvanek J."/>
            <person name="Dluhosova J."/>
            <person name="Dluhos P."/>
            <person name="Patkova L."/>
            <person name="Nedelnik J."/>
            <person name="Repkova J."/>
        </authorList>
    </citation>
    <scope>NUCLEOTIDE SEQUENCE [LARGE SCALE GENOMIC DNA]</scope>
    <source>
        <strain evidence="10">cv. Tatra</strain>
        <tissue evidence="9">Young leaves</tissue>
    </source>
</reference>
<proteinExistence type="inferred from homology"/>
<dbReference type="InterPro" id="IPR001944">
    <property type="entry name" value="Glycoside_Hdrlase_35"/>
</dbReference>
<evidence type="ECO:0000256" key="4">
    <source>
        <dbReference type="ARBA" id="ARBA00022729"/>
    </source>
</evidence>
<dbReference type="AlphaFoldDB" id="A0A2K3M714"/>
<dbReference type="ExpressionAtlas" id="A0A2K3M714">
    <property type="expression patterns" value="baseline"/>
</dbReference>
<accession>A0A2K3M714</accession>
<dbReference type="EMBL" id="ASHM01051485">
    <property type="protein sequence ID" value="PNX86553.1"/>
    <property type="molecule type" value="Genomic_DNA"/>
</dbReference>
<dbReference type="PANTHER" id="PTHR23421">
    <property type="entry name" value="BETA-GALACTOSIDASE RELATED"/>
    <property type="match status" value="1"/>
</dbReference>
<dbReference type="Proteomes" id="UP000236291">
    <property type="component" value="Unassembled WGS sequence"/>
</dbReference>
<dbReference type="FunFam" id="2.60.120.260:FF:000142">
    <property type="entry name" value="Beta-galactosidase"/>
    <property type="match status" value="1"/>
</dbReference>
<reference evidence="9 10" key="1">
    <citation type="journal article" date="2014" name="Am. J. Bot.">
        <title>Genome assembly and annotation for red clover (Trifolium pratense; Fabaceae).</title>
        <authorList>
            <person name="Istvanek J."/>
            <person name="Jaros M."/>
            <person name="Krenek A."/>
            <person name="Repkova J."/>
        </authorList>
    </citation>
    <scope>NUCLEOTIDE SEQUENCE [LARGE SCALE GENOMIC DNA]</scope>
    <source>
        <strain evidence="10">cv. Tatra</strain>
        <tissue evidence="9">Young leaves</tissue>
    </source>
</reference>
<dbReference type="SUPFAM" id="SSF49785">
    <property type="entry name" value="Galactose-binding domain-like"/>
    <property type="match status" value="1"/>
</dbReference>
<evidence type="ECO:0000256" key="3">
    <source>
        <dbReference type="ARBA" id="ARBA00012756"/>
    </source>
</evidence>
<evidence type="ECO:0000256" key="2">
    <source>
        <dbReference type="ARBA" id="ARBA00009809"/>
    </source>
</evidence>
<dbReference type="Gene3D" id="3.20.20.80">
    <property type="entry name" value="Glycosidases"/>
    <property type="match status" value="1"/>
</dbReference>
<dbReference type="GO" id="GO:0004565">
    <property type="term" value="F:beta-galactosidase activity"/>
    <property type="evidence" value="ECO:0007669"/>
    <property type="project" value="UniProtKB-EC"/>
</dbReference>
<keyword evidence="4" id="KW-0732">Signal</keyword>
<dbReference type="SUPFAM" id="SSF51445">
    <property type="entry name" value="(Trans)glycosidases"/>
    <property type="match status" value="1"/>
</dbReference>
<dbReference type="Pfam" id="PF17834">
    <property type="entry name" value="GHD"/>
    <property type="match status" value="1"/>
</dbReference>
<comment type="caution">
    <text evidence="9">The sequence shown here is derived from an EMBL/GenBank/DDBJ whole genome shotgun (WGS) entry which is preliminary data.</text>
</comment>
<dbReference type="EC" id="3.2.1.23" evidence="3"/>
<evidence type="ECO:0000313" key="10">
    <source>
        <dbReference type="Proteomes" id="UP000236291"/>
    </source>
</evidence>
<organism evidence="9 10">
    <name type="scientific">Trifolium pratense</name>
    <name type="common">Red clover</name>
    <dbReference type="NCBI Taxonomy" id="57577"/>
    <lineage>
        <taxon>Eukaryota</taxon>
        <taxon>Viridiplantae</taxon>
        <taxon>Streptophyta</taxon>
        <taxon>Embryophyta</taxon>
        <taxon>Tracheophyta</taxon>
        <taxon>Spermatophyta</taxon>
        <taxon>Magnoliopsida</taxon>
        <taxon>eudicotyledons</taxon>
        <taxon>Gunneridae</taxon>
        <taxon>Pentapetalae</taxon>
        <taxon>rosids</taxon>
        <taxon>fabids</taxon>
        <taxon>Fabales</taxon>
        <taxon>Fabaceae</taxon>
        <taxon>Papilionoideae</taxon>
        <taxon>50 kb inversion clade</taxon>
        <taxon>NPAAA clade</taxon>
        <taxon>Hologalegina</taxon>
        <taxon>IRL clade</taxon>
        <taxon>Trifolieae</taxon>
        <taxon>Trifolium</taxon>
    </lineage>
</organism>
<dbReference type="Pfam" id="PF01301">
    <property type="entry name" value="Glyco_hydro_35"/>
    <property type="match status" value="1"/>
</dbReference>
<evidence type="ECO:0000313" key="9">
    <source>
        <dbReference type="EMBL" id="PNX86553.1"/>
    </source>
</evidence>
<dbReference type="PRINTS" id="PR00742">
    <property type="entry name" value="GLHYDRLASE35"/>
</dbReference>
<sequence length="257" mass="28662">RFSEFGGPVPQRPVQDLAFAVARFIQKGGSLFNYYMYHGGTNFGRSAGGPFITTSYDYDAPIDEYGLLREPKYGHLKDLHKAIKQCEHALVSSDPKVTSLGAYEQAYVFSTRTTCAAFLANYHSNSAAKVTFNNRHYDLPAWSISILPDCRTDVFNTARVRFQPSQIQMLPSNSKLFSWETYDEDVSSLAENSKITASGLLEQLSATRDTSDYLWYITSIDISPSESFLRGRNKPSISVHSSGDAVHVFINGKFSGM</sequence>
<feature type="non-terminal residue" evidence="9">
    <location>
        <position position="1"/>
    </location>
</feature>
<evidence type="ECO:0000256" key="1">
    <source>
        <dbReference type="ARBA" id="ARBA00001412"/>
    </source>
</evidence>
<evidence type="ECO:0000259" key="7">
    <source>
        <dbReference type="Pfam" id="PF01301"/>
    </source>
</evidence>
<keyword evidence="5" id="KW-0378">Hydrolase</keyword>
<evidence type="ECO:0000259" key="8">
    <source>
        <dbReference type="Pfam" id="PF17834"/>
    </source>
</evidence>
<dbReference type="STRING" id="57577.A0A2K3M714"/>
<evidence type="ECO:0000256" key="5">
    <source>
        <dbReference type="ARBA" id="ARBA00022801"/>
    </source>
</evidence>
<comment type="similarity">
    <text evidence="2">Belongs to the glycosyl hydrolase 35 family.</text>
</comment>
<protein>
    <recommendedName>
        <fullName evidence="3">beta-galactosidase</fullName>
        <ecNumber evidence="3">3.2.1.23</ecNumber>
    </recommendedName>
</protein>
<feature type="domain" description="Glycoside hydrolase 35 catalytic" evidence="7">
    <location>
        <begin position="2"/>
        <end position="82"/>
    </location>
</feature>
<dbReference type="InterPro" id="IPR041392">
    <property type="entry name" value="GHD"/>
</dbReference>
<feature type="domain" description="Beta-galactosidase beta-sandwich" evidence="8">
    <location>
        <begin position="105"/>
        <end position="160"/>
    </location>
</feature>
<evidence type="ECO:0000256" key="6">
    <source>
        <dbReference type="ARBA" id="ARBA00023295"/>
    </source>
</evidence>
<comment type="catalytic activity">
    <reaction evidence="1">
        <text>Hydrolysis of terminal non-reducing beta-D-galactose residues in beta-D-galactosides.</text>
        <dbReference type="EC" id="3.2.1.23"/>
    </reaction>
</comment>
<name>A0A2K3M714_TRIPR</name>
<dbReference type="InterPro" id="IPR031330">
    <property type="entry name" value="Gly_Hdrlase_35_cat"/>
</dbReference>
<dbReference type="GO" id="GO:0005975">
    <property type="term" value="P:carbohydrate metabolic process"/>
    <property type="evidence" value="ECO:0007669"/>
    <property type="project" value="InterPro"/>
</dbReference>
<dbReference type="InterPro" id="IPR008979">
    <property type="entry name" value="Galactose-bd-like_sf"/>
</dbReference>
<dbReference type="InterPro" id="IPR017853">
    <property type="entry name" value="GH"/>
</dbReference>
<keyword evidence="6" id="KW-0326">Glycosidase</keyword>
<gene>
    <name evidence="9" type="ORF">L195_g042631</name>
</gene>